<keyword evidence="2 5" id="KW-0812">Transmembrane</keyword>
<dbReference type="EMBL" id="KI392502">
    <property type="protein sequence ID" value="ERN15588.1"/>
    <property type="molecule type" value="Genomic_DNA"/>
</dbReference>
<keyword evidence="4 5" id="KW-0472">Membrane</keyword>
<comment type="subcellular location">
    <subcellularLocation>
        <location evidence="1">Membrane</location>
        <topology evidence="1">Multi-pass membrane protein</topology>
    </subcellularLocation>
</comment>
<dbReference type="Gramene" id="ERN15588">
    <property type="protein sequence ID" value="ERN15588"/>
    <property type="gene ID" value="AMTR_s00048p00153050"/>
</dbReference>
<keyword evidence="7" id="KW-1185">Reference proteome</keyword>
<evidence type="ECO:0000256" key="3">
    <source>
        <dbReference type="ARBA" id="ARBA00022989"/>
    </source>
</evidence>
<evidence type="ECO:0000313" key="7">
    <source>
        <dbReference type="Proteomes" id="UP000017836"/>
    </source>
</evidence>
<dbReference type="GO" id="GO:0016020">
    <property type="term" value="C:membrane"/>
    <property type="evidence" value="ECO:0007669"/>
    <property type="project" value="UniProtKB-SubCell"/>
</dbReference>
<dbReference type="HOGENOM" id="CLU_2267390_0_0_1"/>
<reference evidence="7" key="1">
    <citation type="journal article" date="2013" name="Science">
        <title>The Amborella genome and the evolution of flowering plants.</title>
        <authorList>
            <consortium name="Amborella Genome Project"/>
        </authorList>
    </citation>
    <scope>NUCLEOTIDE SEQUENCE [LARGE SCALE GENOMIC DNA]</scope>
</reference>
<dbReference type="Gene3D" id="1.20.1250.20">
    <property type="entry name" value="MFS general substrate transporter like domains"/>
    <property type="match status" value="1"/>
</dbReference>
<evidence type="ECO:0000256" key="5">
    <source>
        <dbReference type="SAM" id="Phobius"/>
    </source>
</evidence>
<proteinExistence type="predicted"/>
<dbReference type="Pfam" id="PF00854">
    <property type="entry name" value="PTR2"/>
    <property type="match status" value="1"/>
</dbReference>
<gene>
    <name evidence="6" type="ORF">AMTR_s00048p00153050</name>
</gene>
<protein>
    <submittedName>
        <fullName evidence="6">Uncharacterized protein</fullName>
    </submittedName>
</protein>
<dbReference type="AlphaFoldDB" id="U5D5H8"/>
<accession>U5D5H8</accession>
<evidence type="ECO:0000256" key="2">
    <source>
        <dbReference type="ARBA" id="ARBA00022692"/>
    </source>
</evidence>
<evidence type="ECO:0000313" key="6">
    <source>
        <dbReference type="EMBL" id="ERN15588.1"/>
    </source>
</evidence>
<dbReference type="Proteomes" id="UP000017836">
    <property type="component" value="Unassembled WGS sequence"/>
</dbReference>
<name>U5D5H8_AMBTC</name>
<evidence type="ECO:0000256" key="4">
    <source>
        <dbReference type="ARBA" id="ARBA00023136"/>
    </source>
</evidence>
<feature type="transmembrane region" description="Helical" evidence="5">
    <location>
        <begin position="46"/>
        <end position="65"/>
    </location>
</feature>
<dbReference type="InterPro" id="IPR000109">
    <property type="entry name" value="POT_fam"/>
</dbReference>
<dbReference type="eggNOG" id="KOG1237">
    <property type="taxonomic scope" value="Eukaryota"/>
</dbReference>
<evidence type="ECO:0000256" key="1">
    <source>
        <dbReference type="ARBA" id="ARBA00004141"/>
    </source>
</evidence>
<sequence>MTPTQQNTSISHHSLVGIFSHSKWELSISGSLIVWIQDGVDWEMGFGIPAISMAIAMVSFVYGAACSQSQRPHGSPLMLVSHGIMASLRKEKHKVFSDEIGIL</sequence>
<organism evidence="6 7">
    <name type="scientific">Amborella trichopoda</name>
    <dbReference type="NCBI Taxonomy" id="13333"/>
    <lineage>
        <taxon>Eukaryota</taxon>
        <taxon>Viridiplantae</taxon>
        <taxon>Streptophyta</taxon>
        <taxon>Embryophyta</taxon>
        <taxon>Tracheophyta</taxon>
        <taxon>Spermatophyta</taxon>
        <taxon>Magnoliopsida</taxon>
        <taxon>Amborellales</taxon>
        <taxon>Amborellaceae</taxon>
        <taxon>Amborella</taxon>
    </lineage>
</organism>
<keyword evidence="3 5" id="KW-1133">Transmembrane helix</keyword>
<dbReference type="InterPro" id="IPR036259">
    <property type="entry name" value="MFS_trans_sf"/>
</dbReference>
<dbReference type="GO" id="GO:0022857">
    <property type="term" value="F:transmembrane transporter activity"/>
    <property type="evidence" value="ECO:0007669"/>
    <property type="project" value="InterPro"/>
</dbReference>